<dbReference type="Gene3D" id="2.40.170.20">
    <property type="entry name" value="TonB-dependent receptor, beta-barrel domain"/>
    <property type="match status" value="1"/>
</dbReference>
<keyword evidence="5" id="KW-0732">Signal</keyword>
<name>A0A7W7EUG8_9SPHN</name>
<dbReference type="Gene3D" id="2.170.130.10">
    <property type="entry name" value="TonB-dependent receptor, plug domain"/>
    <property type="match status" value="1"/>
</dbReference>
<sequence length="992" mass="105734">MRVSASRSSAVRSGAIRAASLGAMALALASTSAQAQDAAAAPSDEGEAIVVTGIRASLSKALDIKRSAQGVVDAISAEDIGKFPDTNLAESLQRITGVSIDRSNGEGSTVTVRGFGPDFNLVLLNGRQMPASSLGGSSGAPASRSFDFANLASEGIAGVEVYKSGRASLATGGIGSVINIKTAKPLDRPGFHGSIGAKAVYDTSLFDGTSITPEVSGIISDTFADGRIGVLLTGSYQDRKASQAQFNAGWREGYLGSENNWGSLAQPGTPGAANIQNRPGPNDIYQVTQNAGYDFTTFRRKRINGQAVVQVKPTDTLTATVDYTFSQNTIDARTNSIGVWFNHGDTSSSWTDGPAAGPNFYAENFGPGKDLAITGAVAANRSRNHSIGGNLKWDGPGGLRLELDGHHSTAESKPTKPYGSGIAVGSAIFGVKSQKVDFTSDIPVISVEMYPGAEIKASNIRPAGNAFRTAYMRDEINEVALRGGYDFDASFIDSLDFGVTYTENKVRSAFGVIQNDTWGGTLSAADTPDDLYQIRNLPKDLSGMSGSQDASIIPNYFEINTDGLIKLLDSQLGICSTAVAAGTCIAKYTTDRTVRERTWAPYLQTTHSFDLGAGKAHLRFGLRYEKTKVDSTAQVPIPVRTIWTGGNETAIDYGNPQQVAAASLKGEYENWLPAIDFDMEPIDNVRLRASYSQTITRPDYTSLQGGTTLASPIRIGGSTASSGNPGLLPYKSNNVDLSAEWYYAPTSYVSVGFFHKVVKNFISQTQVNQPAFGLTNAAAGANAAAARAALGPNATAQQLLDYIGTNFPSTVIRDNNGVVTGVIGQSSDPLVNFITTQPTNSDQKAKLWGWEFAVQHSFWDTGFGAILNYTVVKSDTKFDNTLRYTIPQFAVNGVSDSANAVLFYDKNGLQARVAYNWRDGFLSGYGFDPYYVKAYGQFDASASYEIRKGVTVFVEGINITNADRKGYQRNNQTVFFAAPGYARYAAGARFTF</sequence>
<dbReference type="PANTHER" id="PTHR40980">
    <property type="entry name" value="PLUG DOMAIN-CONTAINING PROTEIN"/>
    <property type="match status" value="1"/>
</dbReference>
<keyword evidence="8" id="KW-0675">Receptor</keyword>
<keyword evidence="3" id="KW-0998">Cell outer membrane</keyword>
<dbReference type="InterPro" id="IPR037066">
    <property type="entry name" value="Plug_dom_sf"/>
</dbReference>
<dbReference type="SUPFAM" id="SSF56935">
    <property type="entry name" value="Porins"/>
    <property type="match status" value="1"/>
</dbReference>
<comment type="caution">
    <text evidence="8">The sequence shown here is derived from an EMBL/GenBank/DDBJ whole genome shotgun (WGS) entry which is preliminary data.</text>
</comment>
<evidence type="ECO:0000313" key="9">
    <source>
        <dbReference type="Proteomes" id="UP000538566"/>
    </source>
</evidence>
<dbReference type="Proteomes" id="UP000538566">
    <property type="component" value="Unassembled WGS sequence"/>
</dbReference>
<dbReference type="RefSeq" id="WP_144901788.1">
    <property type="nucleotide sequence ID" value="NZ_JACHOA010000001.1"/>
</dbReference>
<evidence type="ECO:0000256" key="2">
    <source>
        <dbReference type="ARBA" id="ARBA00023136"/>
    </source>
</evidence>
<feature type="signal peptide" evidence="5">
    <location>
        <begin position="1"/>
        <end position="35"/>
    </location>
</feature>
<dbReference type="Pfam" id="PF07715">
    <property type="entry name" value="Plug"/>
    <property type="match status" value="1"/>
</dbReference>
<keyword evidence="9" id="KW-1185">Reference proteome</keyword>
<dbReference type="AlphaFoldDB" id="A0A7W7EUG8"/>
<dbReference type="NCBIfam" id="TIGR01782">
    <property type="entry name" value="TonB-Xanth-Caul"/>
    <property type="match status" value="1"/>
</dbReference>
<organism evidence="8 9">
    <name type="scientific">Novosphingobium taihuense</name>
    <dbReference type="NCBI Taxonomy" id="260085"/>
    <lineage>
        <taxon>Bacteria</taxon>
        <taxon>Pseudomonadati</taxon>
        <taxon>Pseudomonadota</taxon>
        <taxon>Alphaproteobacteria</taxon>
        <taxon>Sphingomonadales</taxon>
        <taxon>Sphingomonadaceae</taxon>
        <taxon>Novosphingobium</taxon>
    </lineage>
</organism>
<evidence type="ECO:0000256" key="1">
    <source>
        <dbReference type="ARBA" id="ARBA00004442"/>
    </source>
</evidence>
<evidence type="ECO:0000259" key="6">
    <source>
        <dbReference type="Pfam" id="PF00593"/>
    </source>
</evidence>
<feature type="domain" description="TonB-dependent receptor-like beta-barrel" evidence="6">
    <location>
        <begin position="458"/>
        <end position="959"/>
    </location>
</feature>
<reference evidence="8 9" key="1">
    <citation type="submission" date="2020-08" db="EMBL/GenBank/DDBJ databases">
        <title>Genomic Encyclopedia of Type Strains, Phase IV (KMG-IV): sequencing the most valuable type-strain genomes for metagenomic binning, comparative biology and taxonomic classification.</title>
        <authorList>
            <person name="Goeker M."/>
        </authorList>
    </citation>
    <scope>NUCLEOTIDE SEQUENCE [LARGE SCALE GENOMIC DNA]</scope>
    <source>
        <strain evidence="8 9">DSM 17507</strain>
    </source>
</reference>
<dbReference type="EMBL" id="JACHOA010000001">
    <property type="protein sequence ID" value="MBB4612320.1"/>
    <property type="molecule type" value="Genomic_DNA"/>
</dbReference>
<dbReference type="InterPro" id="IPR010104">
    <property type="entry name" value="TonB_rcpt_bac"/>
</dbReference>
<feature type="domain" description="TonB-dependent receptor plug" evidence="7">
    <location>
        <begin position="65"/>
        <end position="172"/>
    </location>
</feature>
<dbReference type="InterPro" id="IPR012910">
    <property type="entry name" value="Plug_dom"/>
</dbReference>
<protein>
    <submittedName>
        <fullName evidence="8">TonB-dependent receptor</fullName>
    </submittedName>
</protein>
<evidence type="ECO:0000313" key="8">
    <source>
        <dbReference type="EMBL" id="MBB4612320.1"/>
    </source>
</evidence>
<dbReference type="InterPro" id="IPR000531">
    <property type="entry name" value="Beta-barrel_TonB"/>
</dbReference>
<comment type="similarity">
    <text evidence="4">Belongs to the TonB-dependent receptor family.</text>
</comment>
<comment type="subcellular location">
    <subcellularLocation>
        <location evidence="1 4">Cell outer membrane</location>
    </subcellularLocation>
</comment>
<dbReference type="PANTHER" id="PTHR40980:SF3">
    <property type="entry name" value="TONB-DEPENDENT RECEPTOR-LIKE BETA-BARREL DOMAIN-CONTAINING PROTEIN"/>
    <property type="match status" value="1"/>
</dbReference>
<dbReference type="OrthoDB" id="5476657at2"/>
<evidence type="ECO:0000256" key="4">
    <source>
        <dbReference type="RuleBase" id="RU003357"/>
    </source>
</evidence>
<evidence type="ECO:0000259" key="7">
    <source>
        <dbReference type="Pfam" id="PF07715"/>
    </source>
</evidence>
<dbReference type="Pfam" id="PF00593">
    <property type="entry name" value="TonB_dep_Rec_b-barrel"/>
    <property type="match status" value="1"/>
</dbReference>
<proteinExistence type="inferred from homology"/>
<evidence type="ECO:0000256" key="3">
    <source>
        <dbReference type="ARBA" id="ARBA00023237"/>
    </source>
</evidence>
<keyword evidence="2 4" id="KW-0472">Membrane</keyword>
<accession>A0A7W7EUG8</accession>
<evidence type="ECO:0000256" key="5">
    <source>
        <dbReference type="SAM" id="SignalP"/>
    </source>
</evidence>
<dbReference type="GO" id="GO:0009279">
    <property type="term" value="C:cell outer membrane"/>
    <property type="evidence" value="ECO:0007669"/>
    <property type="project" value="UniProtKB-SubCell"/>
</dbReference>
<dbReference type="InterPro" id="IPR036942">
    <property type="entry name" value="Beta-barrel_TonB_sf"/>
</dbReference>
<keyword evidence="4" id="KW-0798">TonB box</keyword>
<gene>
    <name evidence="8" type="ORF">GGR37_000566</name>
</gene>
<feature type="chain" id="PRO_5030662922" evidence="5">
    <location>
        <begin position="36"/>
        <end position="992"/>
    </location>
</feature>